<dbReference type="GO" id="GO:0008270">
    <property type="term" value="F:zinc ion binding"/>
    <property type="evidence" value="ECO:0007669"/>
    <property type="project" value="InterPro"/>
</dbReference>
<proteinExistence type="predicted"/>
<dbReference type="Pfam" id="PF00172">
    <property type="entry name" value="Zn_clus"/>
    <property type="match status" value="1"/>
</dbReference>
<dbReference type="PANTHER" id="PTHR31001">
    <property type="entry name" value="UNCHARACTERIZED TRANSCRIPTIONAL REGULATORY PROTEIN"/>
    <property type="match status" value="1"/>
</dbReference>
<dbReference type="InterPro" id="IPR007219">
    <property type="entry name" value="XnlR_reg_dom"/>
</dbReference>
<evidence type="ECO:0000256" key="2">
    <source>
        <dbReference type="ARBA" id="ARBA00022723"/>
    </source>
</evidence>
<dbReference type="PROSITE" id="PS50048">
    <property type="entry name" value="ZN2_CY6_FUNGAL_2"/>
    <property type="match status" value="1"/>
</dbReference>
<dbReference type="GO" id="GO:0006351">
    <property type="term" value="P:DNA-templated transcription"/>
    <property type="evidence" value="ECO:0007669"/>
    <property type="project" value="InterPro"/>
</dbReference>
<dbReference type="CDD" id="cd00067">
    <property type="entry name" value="GAL4"/>
    <property type="match status" value="1"/>
</dbReference>
<dbReference type="InterPro" id="IPR036864">
    <property type="entry name" value="Zn2-C6_fun-type_DNA-bd_sf"/>
</dbReference>
<dbReference type="Pfam" id="PF04082">
    <property type="entry name" value="Fungal_trans"/>
    <property type="match status" value="1"/>
</dbReference>
<dbReference type="SUPFAM" id="SSF57701">
    <property type="entry name" value="Zn2/Cys6 DNA-binding domain"/>
    <property type="match status" value="1"/>
</dbReference>
<dbReference type="SMART" id="SM00066">
    <property type="entry name" value="GAL4"/>
    <property type="match status" value="1"/>
</dbReference>
<dbReference type="AlphaFoldDB" id="A0A2J6RH05"/>
<keyword evidence="7" id="KW-1185">Reference proteome</keyword>
<dbReference type="STRING" id="1149755.A0A2J6RH05"/>
<feature type="region of interest" description="Disordered" evidence="4">
    <location>
        <begin position="150"/>
        <end position="172"/>
    </location>
</feature>
<sequence>MSSQLPSSIQATSPAKPTYACIRCSARKVKCNRQTPCESCTRHNVECIFRAPKPSKRRREVAKDKAVEERLKHYEALLREKGIDPNPVGATSEVASHYKATTNQPEEAPESNWKLPYESTIFKPLLRQGQDGTELVDNALWSRVAEEIHDSGSIEEEDSGNDASHRQTSDDDFTYVLGGRTSVTGSSHPPTIMIRRLWQIFIENVNPLTKLVHVPSLQLVIEKAATNIDRIPASFEALMFSIYSMAVLSLTEDECKEAFGESRAVLLPRYVAATKGSLSRAKFMSSTSLVILQALLFHILSIRDDYEARAIWTLTGVAIRVAEGMGMRLDGTLLGLSTFETEIRRRIWWQLKLHDFRAAELCGQAKFQDFKLDETTPKKPANVNDSDLYPEMAQAPVESTRPTEMIWCTFRTELASFAATHIARMRTLGIGKPTFSTDEYAAMDYFKFKDIFIQELEEGIETKYLRFCDPSDPLQLMTLVGARCAMNLVRFMTHHPRQWTKLEHVPASEQLYVWNIVIQLLEQYDMQQSNPLLRRFAWNVPWFLNWPAIIHVLDTLRAEPLHIDAVKAWKLIDSVYRNNNEMLLNTRKPIFAAVGSLCLNAFSAREAALAKEKTGAVPDPPEYILKLREQRDAARLRRKAVASRRKGTEALHVGTERRSTTTHSAFVETNTRSTEPHPELLSQQHNSNPMLQAPTQTADDAFWLSGGDGSRDDSFSGEADVMDLDTDAILAQDYWLDTPNDEGIDWAQWDAWLGNADPTRPNVGAGHG</sequence>
<reference evidence="6 7" key="1">
    <citation type="submission" date="2016-04" db="EMBL/GenBank/DDBJ databases">
        <title>A degradative enzymes factory behind the ericoid mycorrhizal symbiosis.</title>
        <authorList>
            <consortium name="DOE Joint Genome Institute"/>
            <person name="Martino E."/>
            <person name="Morin E."/>
            <person name="Grelet G."/>
            <person name="Kuo A."/>
            <person name="Kohler A."/>
            <person name="Daghino S."/>
            <person name="Barry K."/>
            <person name="Choi C."/>
            <person name="Cichocki N."/>
            <person name="Clum A."/>
            <person name="Copeland A."/>
            <person name="Hainaut M."/>
            <person name="Haridas S."/>
            <person name="Labutti K."/>
            <person name="Lindquist E."/>
            <person name="Lipzen A."/>
            <person name="Khouja H.-R."/>
            <person name="Murat C."/>
            <person name="Ohm R."/>
            <person name="Olson A."/>
            <person name="Spatafora J."/>
            <person name="Veneault-Fourrey C."/>
            <person name="Henrissat B."/>
            <person name="Grigoriev I."/>
            <person name="Martin F."/>
            <person name="Perotto S."/>
        </authorList>
    </citation>
    <scope>NUCLEOTIDE SEQUENCE [LARGE SCALE GENOMIC DNA]</scope>
    <source>
        <strain evidence="6 7">F</strain>
    </source>
</reference>
<name>A0A2J6RH05_HYAVF</name>
<dbReference type="InterPro" id="IPR001138">
    <property type="entry name" value="Zn2Cys6_DnaBD"/>
</dbReference>
<dbReference type="CDD" id="cd12148">
    <property type="entry name" value="fungal_TF_MHR"/>
    <property type="match status" value="1"/>
</dbReference>
<dbReference type="PROSITE" id="PS00463">
    <property type="entry name" value="ZN2_CY6_FUNGAL_1"/>
    <property type="match status" value="1"/>
</dbReference>
<protein>
    <recommendedName>
        <fullName evidence="5">Zn(2)-C6 fungal-type domain-containing protein</fullName>
    </recommendedName>
</protein>
<dbReference type="EMBL" id="KZ613949">
    <property type="protein sequence ID" value="PMD37792.1"/>
    <property type="molecule type" value="Genomic_DNA"/>
</dbReference>
<evidence type="ECO:0000259" key="5">
    <source>
        <dbReference type="PROSITE" id="PS50048"/>
    </source>
</evidence>
<dbReference type="InterPro" id="IPR050613">
    <property type="entry name" value="Sec_Metabolite_Reg"/>
</dbReference>
<feature type="domain" description="Zn(2)-C6 fungal-type" evidence="5">
    <location>
        <begin position="20"/>
        <end position="49"/>
    </location>
</feature>
<dbReference type="GO" id="GO:0000981">
    <property type="term" value="F:DNA-binding transcription factor activity, RNA polymerase II-specific"/>
    <property type="evidence" value="ECO:0007669"/>
    <property type="project" value="InterPro"/>
</dbReference>
<dbReference type="SMART" id="SM00906">
    <property type="entry name" value="Fungal_trans"/>
    <property type="match status" value="1"/>
</dbReference>
<organism evidence="6 7">
    <name type="scientific">Hyaloscypha variabilis (strain UAMH 11265 / GT02V1 / F)</name>
    <name type="common">Meliniomyces variabilis</name>
    <dbReference type="NCBI Taxonomy" id="1149755"/>
    <lineage>
        <taxon>Eukaryota</taxon>
        <taxon>Fungi</taxon>
        <taxon>Dikarya</taxon>
        <taxon>Ascomycota</taxon>
        <taxon>Pezizomycotina</taxon>
        <taxon>Leotiomycetes</taxon>
        <taxon>Helotiales</taxon>
        <taxon>Hyaloscyphaceae</taxon>
        <taxon>Hyaloscypha</taxon>
        <taxon>Hyaloscypha variabilis</taxon>
    </lineage>
</organism>
<dbReference type="Proteomes" id="UP000235786">
    <property type="component" value="Unassembled WGS sequence"/>
</dbReference>
<dbReference type="GO" id="GO:0005634">
    <property type="term" value="C:nucleus"/>
    <property type="evidence" value="ECO:0007669"/>
    <property type="project" value="UniProtKB-SubCell"/>
</dbReference>
<dbReference type="PANTHER" id="PTHR31001:SF85">
    <property type="entry name" value="ZN(II)2CYS6 TRANSCRIPTION FACTOR (EUROFUNG)"/>
    <property type="match status" value="1"/>
</dbReference>
<evidence type="ECO:0000313" key="6">
    <source>
        <dbReference type="EMBL" id="PMD37792.1"/>
    </source>
</evidence>
<accession>A0A2J6RH05</accession>
<evidence type="ECO:0000256" key="3">
    <source>
        <dbReference type="ARBA" id="ARBA00023242"/>
    </source>
</evidence>
<gene>
    <name evidence="6" type="ORF">L207DRAFT_532048</name>
</gene>
<dbReference type="Gene3D" id="4.10.240.10">
    <property type="entry name" value="Zn(2)-C6 fungal-type DNA-binding domain"/>
    <property type="match status" value="1"/>
</dbReference>
<dbReference type="OrthoDB" id="2269373at2759"/>
<keyword evidence="2" id="KW-0479">Metal-binding</keyword>
<evidence type="ECO:0000313" key="7">
    <source>
        <dbReference type="Proteomes" id="UP000235786"/>
    </source>
</evidence>
<keyword evidence="3" id="KW-0539">Nucleus</keyword>
<dbReference type="GO" id="GO:0003677">
    <property type="term" value="F:DNA binding"/>
    <property type="evidence" value="ECO:0007669"/>
    <property type="project" value="InterPro"/>
</dbReference>
<evidence type="ECO:0000256" key="1">
    <source>
        <dbReference type="ARBA" id="ARBA00004123"/>
    </source>
</evidence>
<evidence type="ECO:0000256" key="4">
    <source>
        <dbReference type="SAM" id="MobiDB-lite"/>
    </source>
</evidence>
<comment type="subcellular location">
    <subcellularLocation>
        <location evidence="1">Nucleus</location>
    </subcellularLocation>
</comment>